<gene>
    <name evidence="2" type="ORF">HGB41_08325</name>
</gene>
<dbReference type="AlphaFoldDB" id="A0A7Y2JYQ3"/>
<accession>A0A7Y2JYQ3</accession>
<dbReference type="EMBL" id="JABAIV010000002">
    <property type="protein sequence ID" value="NNG23005.1"/>
    <property type="molecule type" value="Genomic_DNA"/>
</dbReference>
<sequence length="225" mass="25446">MTKQLRIDFVSDVSCPWCAIGLKSLEQALERVDGEIAADLHFQPFELNPDMGPDGQDIVEHITEKYGATAEQQANSREMIRQRGSDVGFVFEMERRGRIYNTFDAHRLLAWAEESGRQRDLKMALFEAYFTHCEDPSNHDALLRAVERIGMDVETAARILQSADYADEVREREKFFQRAGIQSVPAVIINQRHLISGGQPPEVFEQALRDISAKLDAAPAEPAQQ</sequence>
<protein>
    <submittedName>
        <fullName evidence="2">DsbA family oxidoreductase</fullName>
    </submittedName>
</protein>
<proteinExistence type="predicted"/>
<evidence type="ECO:0000259" key="1">
    <source>
        <dbReference type="Pfam" id="PF01323"/>
    </source>
</evidence>
<dbReference type="InterPro" id="IPR001853">
    <property type="entry name" value="DSBA-like_thioredoxin_dom"/>
</dbReference>
<dbReference type="Gene3D" id="3.40.30.10">
    <property type="entry name" value="Glutaredoxin"/>
    <property type="match status" value="1"/>
</dbReference>
<comment type="caution">
    <text evidence="2">The sequence shown here is derived from an EMBL/GenBank/DDBJ whole genome shotgun (WGS) entry which is preliminary data.</text>
</comment>
<dbReference type="GO" id="GO:0016491">
    <property type="term" value="F:oxidoreductase activity"/>
    <property type="evidence" value="ECO:0007669"/>
    <property type="project" value="InterPro"/>
</dbReference>
<dbReference type="InterPro" id="IPR036249">
    <property type="entry name" value="Thioredoxin-like_sf"/>
</dbReference>
<dbReference type="SUPFAM" id="SSF52833">
    <property type="entry name" value="Thioredoxin-like"/>
    <property type="match status" value="1"/>
</dbReference>
<dbReference type="PANTHER" id="PTHR13887:SF41">
    <property type="entry name" value="THIOREDOXIN SUPERFAMILY PROTEIN"/>
    <property type="match status" value="1"/>
</dbReference>
<dbReference type="PANTHER" id="PTHR13887">
    <property type="entry name" value="GLUTATHIONE S-TRANSFERASE KAPPA"/>
    <property type="match status" value="1"/>
</dbReference>
<organism evidence="2 3">
    <name type="scientific">Telluria aromaticivorans</name>
    <dbReference type="NCBI Taxonomy" id="2725995"/>
    <lineage>
        <taxon>Bacteria</taxon>
        <taxon>Pseudomonadati</taxon>
        <taxon>Pseudomonadota</taxon>
        <taxon>Betaproteobacteria</taxon>
        <taxon>Burkholderiales</taxon>
        <taxon>Oxalobacteraceae</taxon>
        <taxon>Telluria group</taxon>
        <taxon>Telluria</taxon>
    </lineage>
</organism>
<evidence type="ECO:0000313" key="3">
    <source>
        <dbReference type="Proteomes" id="UP000533905"/>
    </source>
</evidence>
<feature type="domain" description="DSBA-like thioredoxin" evidence="1">
    <location>
        <begin position="7"/>
        <end position="208"/>
    </location>
</feature>
<reference evidence="2 3" key="1">
    <citation type="submission" date="2020-04" db="EMBL/GenBank/DDBJ databases">
        <title>Massilia sp. nov., a cold adapted bacteria isolated from Arctic soil.</title>
        <authorList>
            <person name="Son J."/>
            <person name="Ka J.-O."/>
        </authorList>
    </citation>
    <scope>NUCLEOTIDE SEQUENCE [LARGE SCALE GENOMIC DNA]</scope>
    <source>
        <strain evidence="2 3">ML15P13</strain>
    </source>
</reference>
<dbReference type="Proteomes" id="UP000533905">
    <property type="component" value="Unassembled WGS sequence"/>
</dbReference>
<dbReference type="RefSeq" id="WP_171083038.1">
    <property type="nucleotide sequence ID" value="NZ_JABAIV010000002.1"/>
</dbReference>
<name>A0A7Y2JYQ3_9BURK</name>
<keyword evidence="3" id="KW-1185">Reference proteome</keyword>
<evidence type="ECO:0000313" key="2">
    <source>
        <dbReference type="EMBL" id="NNG23005.1"/>
    </source>
</evidence>
<dbReference type="CDD" id="cd03024">
    <property type="entry name" value="DsbA_FrnE"/>
    <property type="match status" value="1"/>
</dbReference>
<dbReference type="Pfam" id="PF01323">
    <property type="entry name" value="DSBA"/>
    <property type="match status" value="1"/>
</dbReference>